<evidence type="ECO:0000256" key="2">
    <source>
        <dbReference type="SAM" id="Phobius"/>
    </source>
</evidence>
<proteinExistence type="predicted"/>
<feature type="region of interest" description="Disordered" evidence="1">
    <location>
        <begin position="111"/>
        <end position="149"/>
    </location>
</feature>
<keyword evidence="2" id="KW-0812">Transmembrane</keyword>
<gene>
    <name evidence="3" type="ORF">GCM10008939_05480</name>
</gene>
<dbReference type="EMBL" id="BMOE01000001">
    <property type="protein sequence ID" value="GGJ64472.1"/>
    <property type="molecule type" value="Genomic_DNA"/>
</dbReference>
<keyword evidence="2" id="KW-1133">Transmembrane helix</keyword>
<keyword evidence="4" id="KW-1185">Reference proteome</keyword>
<comment type="caution">
    <text evidence="3">The sequence shown here is derived from an EMBL/GenBank/DDBJ whole genome shotgun (WGS) entry which is preliminary data.</text>
</comment>
<dbReference type="AlphaFoldDB" id="A0A917P6T2"/>
<evidence type="ECO:0000256" key="1">
    <source>
        <dbReference type="SAM" id="MobiDB-lite"/>
    </source>
</evidence>
<protein>
    <submittedName>
        <fullName evidence="3">Uncharacterized protein</fullName>
    </submittedName>
</protein>
<keyword evidence="2" id="KW-0472">Membrane</keyword>
<accession>A0A917P6T2</accession>
<sequence>MTKYLSGLTTAFLSMLLGAWLMASPFSVGGQSGGDWSGQTQVEFWTGLAVLLVAVAAQIAYGMGLAQDLRDRGLVQPRAAAPAEAAPMPAPDPEPRLEDLLAPLITALQRDLHPQDDASRQPAQTQPQMQARPLTPAAGAAPHTDRRNL</sequence>
<name>A0A917P6T2_9DEIO</name>
<evidence type="ECO:0000313" key="3">
    <source>
        <dbReference type="EMBL" id="GGJ64472.1"/>
    </source>
</evidence>
<dbReference type="RefSeq" id="WP_188960662.1">
    <property type="nucleotide sequence ID" value="NZ_BMOE01000001.1"/>
</dbReference>
<dbReference type="Proteomes" id="UP000635726">
    <property type="component" value="Unassembled WGS sequence"/>
</dbReference>
<feature type="transmembrane region" description="Helical" evidence="2">
    <location>
        <begin position="45"/>
        <end position="66"/>
    </location>
</feature>
<reference evidence="3" key="2">
    <citation type="submission" date="2020-09" db="EMBL/GenBank/DDBJ databases">
        <authorList>
            <person name="Sun Q."/>
            <person name="Ohkuma M."/>
        </authorList>
    </citation>
    <scope>NUCLEOTIDE SEQUENCE</scope>
    <source>
        <strain evidence="3">JCM 14371</strain>
    </source>
</reference>
<organism evidence="3 4">
    <name type="scientific">Deinococcus aquiradiocola</name>
    <dbReference type="NCBI Taxonomy" id="393059"/>
    <lineage>
        <taxon>Bacteria</taxon>
        <taxon>Thermotogati</taxon>
        <taxon>Deinococcota</taxon>
        <taxon>Deinococci</taxon>
        <taxon>Deinococcales</taxon>
        <taxon>Deinococcaceae</taxon>
        <taxon>Deinococcus</taxon>
    </lineage>
</organism>
<evidence type="ECO:0000313" key="4">
    <source>
        <dbReference type="Proteomes" id="UP000635726"/>
    </source>
</evidence>
<reference evidence="3" key="1">
    <citation type="journal article" date="2014" name="Int. J. Syst. Evol. Microbiol.">
        <title>Complete genome sequence of Corynebacterium casei LMG S-19264T (=DSM 44701T), isolated from a smear-ripened cheese.</title>
        <authorList>
            <consortium name="US DOE Joint Genome Institute (JGI-PGF)"/>
            <person name="Walter F."/>
            <person name="Albersmeier A."/>
            <person name="Kalinowski J."/>
            <person name="Ruckert C."/>
        </authorList>
    </citation>
    <scope>NUCLEOTIDE SEQUENCE</scope>
    <source>
        <strain evidence="3">JCM 14371</strain>
    </source>
</reference>